<evidence type="ECO:0000259" key="1">
    <source>
        <dbReference type="Pfam" id="PF03171"/>
    </source>
</evidence>
<dbReference type="SUPFAM" id="SSF51197">
    <property type="entry name" value="Clavaminate synthase-like"/>
    <property type="match status" value="1"/>
</dbReference>
<dbReference type="AlphaFoldDB" id="A0A7J7CQH1"/>
<dbReference type="PANTHER" id="PTHR47990">
    <property type="entry name" value="2-OXOGLUTARATE (2OG) AND FE(II)-DEPENDENT OXYGENASE SUPERFAMILY PROTEIN-RELATED"/>
    <property type="match status" value="1"/>
</dbReference>
<dbReference type="GO" id="GO:0051213">
    <property type="term" value="F:dioxygenase activity"/>
    <property type="evidence" value="ECO:0007669"/>
    <property type="project" value="UniProtKB-KW"/>
</dbReference>
<gene>
    <name evidence="2" type="ORF">HS088_TW14G00444</name>
</gene>
<keyword evidence="2" id="KW-0560">Oxidoreductase</keyword>
<sequence>MPELGLSNHQRSVIEAYAQGINDLAMEILEKLTKTMGLSGYSFEGWPMLFRINKYHFIPEAVGTVGVQLHSDAVFLTLLQDDENVGGLEVINSKSGEYVRVDPGGSGGGTRGAGGRSASATLRSFYVGRVQEAPIHRQVSDH</sequence>
<proteinExistence type="predicted"/>
<dbReference type="InterPro" id="IPR050231">
    <property type="entry name" value="Iron_ascorbate_oxido_reductase"/>
</dbReference>
<dbReference type="InterPro" id="IPR044861">
    <property type="entry name" value="IPNS-like_FE2OG_OXY"/>
</dbReference>
<dbReference type="Gene3D" id="2.60.120.330">
    <property type="entry name" value="B-lactam Antibiotic, Isopenicillin N Synthase, Chain"/>
    <property type="match status" value="1"/>
</dbReference>
<evidence type="ECO:0000313" key="2">
    <source>
        <dbReference type="EMBL" id="KAF5736304.1"/>
    </source>
</evidence>
<keyword evidence="3" id="KW-1185">Reference proteome</keyword>
<name>A0A7J7CQH1_TRIWF</name>
<organism evidence="2 3">
    <name type="scientific">Tripterygium wilfordii</name>
    <name type="common">Thunder God vine</name>
    <dbReference type="NCBI Taxonomy" id="458696"/>
    <lineage>
        <taxon>Eukaryota</taxon>
        <taxon>Viridiplantae</taxon>
        <taxon>Streptophyta</taxon>
        <taxon>Embryophyta</taxon>
        <taxon>Tracheophyta</taxon>
        <taxon>Spermatophyta</taxon>
        <taxon>Magnoliopsida</taxon>
        <taxon>eudicotyledons</taxon>
        <taxon>Gunneridae</taxon>
        <taxon>Pentapetalae</taxon>
        <taxon>rosids</taxon>
        <taxon>fabids</taxon>
        <taxon>Celastrales</taxon>
        <taxon>Celastraceae</taxon>
        <taxon>Tripterygium</taxon>
    </lineage>
</organism>
<dbReference type="Pfam" id="PF03171">
    <property type="entry name" value="2OG-FeII_Oxy"/>
    <property type="match status" value="1"/>
</dbReference>
<dbReference type="InterPro" id="IPR027443">
    <property type="entry name" value="IPNS-like_sf"/>
</dbReference>
<reference evidence="2 3" key="1">
    <citation type="journal article" date="2020" name="Nat. Commun.">
        <title>Genome of Tripterygium wilfordii and identification of cytochrome P450 involved in triptolide biosynthesis.</title>
        <authorList>
            <person name="Tu L."/>
            <person name="Su P."/>
            <person name="Zhang Z."/>
            <person name="Gao L."/>
            <person name="Wang J."/>
            <person name="Hu T."/>
            <person name="Zhou J."/>
            <person name="Zhang Y."/>
            <person name="Zhao Y."/>
            <person name="Liu Y."/>
            <person name="Song Y."/>
            <person name="Tong Y."/>
            <person name="Lu Y."/>
            <person name="Yang J."/>
            <person name="Xu C."/>
            <person name="Jia M."/>
            <person name="Peters R.J."/>
            <person name="Huang L."/>
            <person name="Gao W."/>
        </authorList>
    </citation>
    <scope>NUCLEOTIDE SEQUENCE [LARGE SCALE GENOMIC DNA]</scope>
    <source>
        <strain evidence="3">cv. XIE 37</strain>
        <tissue evidence="2">Leaf</tissue>
    </source>
</reference>
<dbReference type="Proteomes" id="UP000593562">
    <property type="component" value="Unassembled WGS sequence"/>
</dbReference>
<accession>A0A7J7CQH1</accession>
<protein>
    <submittedName>
        <fullName evidence="2">2-oxoglutarate-dependent dioxygenase DAO</fullName>
    </submittedName>
</protein>
<dbReference type="InParanoid" id="A0A7J7CQH1"/>
<comment type="caution">
    <text evidence="2">The sequence shown here is derived from an EMBL/GenBank/DDBJ whole genome shotgun (WGS) entry which is preliminary data.</text>
</comment>
<dbReference type="EMBL" id="JAAARO010000014">
    <property type="protein sequence ID" value="KAF5736304.1"/>
    <property type="molecule type" value="Genomic_DNA"/>
</dbReference>
<evidence type="ECO:0000313" key="3">
    <source>
        <dbReference type="Proteomes" id="UP000593562"/>
    </source>
</evidence>
<keyword evidence="2" id="KW-0223">Dioxygenase</keyword>
<feature type="domain" description="Isopenicillin N synthase-like Fe(2+) 2OG dioxygenase" evidence="1">
    <location>
        <begin position="48"/>
        <end position="103"/>
    </location>
</feature>